<dbReference type="Pfam" id="PF00172">
    <property type="entry name" value="Zn_clus"/>
    <property type="match status" value="1"/>
</dbReference>
<dbReference type="GO" id="GO:0003677">
    <property type="term" value="F:DNA binding"/>
    <property type="evidence" value="ECO:0007669"/>
    <property type="project" value="InterPro"/>
</dbReference>
<accession>A0A9N9UPE8</accession>
<dbReference type="Gene3D" id="4.10.240.10">
    <property type="entry name" value="Zn(2)-C6 fungal-type DNA-binding domain"/>
    <property type="match status" value="1"/>
</dbReference>
<evidence type="ECO:0000259" key="5">
    <source>
        <dbReference type="PROSITE" id="PS50048"/>
    </source>
</evidence>
<evidence type="ECO:0000256" key="4">
    <source>
        <dbReference type="SAM" id="MobiDB-lite"/>
    </source>
</evidence>
<evidence type="ECO:0000313" key="6">
    <source>
        <dbReference type="EMBL" id="CAG9991463.1"/>
    </source>
</evidence>
<sequence>MTDTKDAKDGHGRTACSECQRRKQKCNREWPCNHCQKRKVADKCHFKELNPNAVDKSAGESSKKRGREPDSSHADELDDVLNEDDDDNDDLGLEALGYSSSNIFTDMRNAAGPKMRPPEKQDFALPSACPQLQHALDALPPRPYLDQLVDNFLSHVNFHYFIIYPPSFRDEYRDWWTARAESQPLGLQWTCLLLMVCACSAQYCSVELEGRLQRDFLQSCQTLGEKYHGAGRQLYSAIPVGHSHFYSVQQLLHSCYWFKSEAQFPESWHILNSAVRAAQDLGMHQETENDGLSMLEKEMRRRVWCVLDTWDWQISALLARPIIIDRADCNVEFPSLNLEAYSPSPSLHMTMQSQLIKQLAARFGLPKNVQSEDEVREYQTILEQWISTFPPAYDVNRPDKSQDQIHPWIVLHRHYLHTMAHSMLLDPIRAYLAKVVNKNTSEKSLQIRRDGVRYALRLMEALYGFFDHVWPRDAKFHFVLFCIFDTATVHGSVILHDEDKTVERRDEILVAIERAIDMIDRLKEKILPAKTYLSVLKKMQRKVLKKLGIFNRIGNKKQRLEQSSLSSLPGPAPGTTTTYSSEAAPASTSGPSTSSKSQSHFDSHRDSATTVESGSCQVAGPPMPAGPEMVIPEPTAYPASGPFDMPLFSDNNWPPETGMYFDPLAMQGPFLPDGQPTLDALSLHPSADPSMGPDMGFSTITTEELGELANLWRWQDLDLGFIEQTPAQPGPAPSGPPTEGTE</sequence>
<feature type="compositionally biased region" description="Basic and acidic residues" evidence="4">
    <location>
        <begin position="57"/>
        <end position="75"/>
    </location>
</feature>
<dbReference type="PANTHER" id="PTHR31001:SF84">
    <property type="entry name" value="FUNGAL SPECIFIC TRANSCRIPTION FACTOR"/>
    <property type="match status" value="1"/>
</dbReference>
<feature type="compositionally biased region" description="Acidic residues" evidence="4">
    <location>
        <begin position="76"/>
        <end position="92"/>
    </location>
</feature>
<proteinExistence type="predicted"/>
<evidence type="ECO:0000313" key="7">
    <source>
        <dbReference type="Proteomes" id="UP000754883"/>
    </source>
</evidence>
<keyword evidence="7" id="KW-1185">Reference proteome</keyword>
<evidence type="ECO:0000256" key="1">
    <source>
        <dbReference type="ARBA" id="ARBA00004123"/>
    </source>
</evidence>
<feature type="compositionally biased region" description="Basic and acidic residues" evidence="4">
    <location>
        <begin position="1"/>
        <end position="12"/>
    </location>
</feature>
<dbReference type="SMART" id="SM00906">
    <property type="entry name" value="Fungal_trans"/>
    <property type="match status" value="1"/>
</dbReference>
<dbReference type="EMBL" id="CABFNO020001479">
    <property type="protein sequence ID" value="CAG9991463.1"/>
    <property type="molecule type" value="Genomic_DNA"/>
</dbReference>
<dbReference type="InterPro" id="IPR036864">
    <property type="entry name" value="Zn2-C6_fun-type_DNA-bd_sf"/>
</dbReference>
<dbReference type="AlphaFoldDB" id="A0A9N9UPE8"/>
<dbReference type="OrthoDB" id="5344325at2759"/>
<feature type="domain" description="Zn(2)-C6 fungal-type" evidence="5">
    <location>
        <begin position="15"/>
        <end position="46"/>
    </location>
</feature>
<dbReference type="SUPFAM" id="SSF57701">
    <property type="entry name" value="Zn2/Cys6 DNA-binding domain"/>
    <property type="match status" value="1"/>
</dbReference>
<dbReference type="GO" id="GO:0008270">
    <property type="term" value="F:zinc ion binding"/>
    <property type="evidence" value="ECO:0007669"/>
    <property type="project" value="InterPro"/>
</dbReference>
<dbReference type="CDD" id="cd12148">
    <property type="entry name" value="fungal_TF_MHR"/>
    <property type="match status" value="1"/>
</dbReference>
<evidence type="ECO:0000256" key="3">
    <source>
        <dbReference type="ARBA" id="ARBA00023242"/>
    </source>
</evidence>
<organism evidence="6 7">
    <name type="scientific">Clonostachys byssicola</name>
    <dbReference type="NCBI Taxonomy" id="160290"/>
    <lineage>
        <taxon>Eukaryota</taxon>
        <taxon>Fungi</taxon>
        <taxon>Dikarya</taxon>
        <taxon>Ascomycota</taxon>
        <taxon>Pezizomycotina</taxon>
        <taxon>Sordariomycetes</taxon>
        <taxon>Hypocreomycetidae</taxon>
        <taxon>Hypocreales</taxon>
        <taxon>Bionectriaceae</taxon>
        <taxon>Clonostachys</taxon>
    </lineage>
</organism>
<feature type="region of interest" description="Disordered" evidence="4">
    <location>
        <begin position="560"/>
        <end position="637"/>
    </location>
</feature>
<protein>
    <recommendedName>
        <fullName evidence="5">Zn(2)-C6 fungal-type domain-containing protein</fullName>
    </recommendedName>
</protein>
<dbReference type="InterPro" id="IPR007219">
    <property type="entry name" value="XnlR_reg_dom"/>
</dbReference>
<feature type="region of interest" description="Disordered" evidence="4">
    <location>
        <begin position="1"/>
        <end position="27"/>
    </location>
</feature>
<dbReference type="InterPro" id="IPR050613">
    <property type="entry name" value="Sec_Metabolite_Reg"/>
</dbReference>
<dbReference type="PROSITE" id="PS50048">
    <property type="entry name" value="ZN2_CY6_FUNGAL_2"/>
    <property type="match status" value="1"/>
</dbReference>
<dbReference type="GO" id="GO:0000981">
    <property type="term" value="F:DNA-binding transcription factor activity, RNA polymerase II-specific"/>
    <property type="evidence" value="ECO:0007669"/>
    <property type="project" value="InterPro"/>
</dbReference>
<dbReference type="CDD" id="cd00067">
    <property type="entry name" value="GAL4"/>
    <property type="match status" value="1"/>
</dbReference>
<reference evidence="6" key="1">
    <citation type="submission" date="2021-10" db="EMBL/GenBank/DDBJ databases">
        <authorList>
            <person name="Piombo E."/>
        </authorList>
    </citation>
    <scope>NUCLEOTIDE SEQUENCE</scope>
</reference>
<feature type="compositionally biased region" description="Low complexity" evidence="4">
    <location>
        <begin position="580"/>
        <end position="598"/>
    </location>
</feature>
<gene>
    <name evidence="6" type="ORF">CBYS24578_00006257</name>
</gene>
<feature type="region of interest" description="Disordered" evidence="4">
    <location>
        <begin position="723"/>
        <end position="742"/>
    </location>
</feature>
<feature type="region of interest" description="Disordered" evidence="4">
    <location>
        <begin position="46"/>
        <end position="92"/>
    </location>
</feature>
<name>A0A9N9UPE8_9HYPO</name>
<dbReference type="PANTHER" id="PTHR31001">
    <property type="entry name" value="UNCHARACTERIZED TRANSCRIPTIONAL REGULATORY PROTEIN"/>
    <property type="match status" value="1"/>
</dbReference>
<dbReference type="Proteomes" id="UP000754883">
    <property type="component" value="Unassembled WGS sequence"/>
</dbReference>
<keyword evidence="3" id="KW-0539">Nucleus</keyword>
<dbReference type="GO" id="GO:0005634">
    <property type="term" value="C:nucleus"/>
    <property type="evidence" value="ECO:0007669"/>
    <property type="project" value="UniProtKB-SubCell"/>
</dbReference>
<dbReference type="Pfam" id="PF04082">
    <property type="entry name" value="Fungal_trans"/>
    <property type="match status" value="1"/>
</dbReference>
<comment type="caution">
    <text evidence="6">The sequence shown here is derived from an EMBL/GenBank/DDBJ whole genome shotgun (WGS) entry which is preliminary data.</text>
</comment>
<comment type="subcellular location">
    <subcellularLocation>
        <location evidence="1">Nucleus</location>
    </subcellularLocation>
</comment>
<dbReference type="SMART" id="SM00066">
    <property type="entry name" value="GAL4"/>
    <property type="match status" value="1"/>
</dbReference>
<keyword evidence="2" id="KW-0479">Metal-binding</keyword>
<evidence type="ECO:0000256" key="2">
    <source>
        <dbReference type="ARBA" id="ARBA00022723"/>
    </source>
</evidence>
<dbReference type="InterPro" id="IPR001138">
    <property type="entry name" value="Zn2Cys6_DnaBD"/>
</dbReference>
<dbReference type="GO" id="GO:0006351">
    <property type="term" value="P:DNA-templated transcription"/>
    <property type="evidence" value="ECO:0007669"/>
    <property type="project" value="InterPro"/>
</dbReference>